<dbReference type="Gene3D" id="3.40.1280.10">
    <property type="match status" value="1"/>
</dbReference>
<dbReference type="Gene3D" id="3.30.1330.30">
    <property type="match status" value="1"/>
</dbReference>
<dbReference type="InterPro" id="IPR001537">
    <property type="entry name" value="SpoU_MeTrfase"/>
</dbReference>
<evidence type="ECO:0000313" key="10">
    <source>
        <dbReference type="Proteomes" id="UP000799302"/>
    </source>
</evidence>
<feature type="compositionally biased region" description="Basic and acidic residues" evidence="7">
    <location>
        <begin position="192"/>
        <end position="204"/>
    </location>
</feature>
<dbReference type="InterPro" id="IPR013123">
    <property type="entry name" value="SpoU_subst-bd"/>
</dbReference>
<keyword evidence="4" id="KW-0809">Transit peptide</keyword>
<dbReference type="PANTHER" id="PTHR46103">
    <property type="entry name" value="RRNA METHYLTRANSFERASE 1, MITOCHONDRIAL"/>
    <property type="match status" value="1"/>
</dbReference>
<feature type="compositionally biased region" description="Basic and acidic residues" evidence="7">
    <location>
        <begin position="274"/>
        <end position="284"/>
    </location>
</feature>
<evidence type="ECO:0000256" key="4">
    <source>
        <dbReference type="ARBA" id="ARBA00022946"/>
    </source>
</evidence>
<dbReference type="InterPro" id="IPR029028">
    <property type="entry name" value="Alpha/beta_knot_MTases"/>
</dbReference>
<dbReference type="SUPFAM" id="SSF75217">
    <property type="entry name" value="alpha/beta knot"/>
    <property type="match status" value="1"/>
</dbReference>
<keyword evidence="5" id="KW-0496">Mitochondrion</keyword>
<organism evidence="9 10">
    <name type="scientific">Microthyrium microscopicum</name>
    <dbReference type="NCBI Taxonomy" id="703497"/>
    <lineage>
        <taxon>Eukaryota</taxon>
        <taxon>Fungi</taxon>
        <taxon>Dikarya</taxon>
        <taxon>Ascomycota</taxon>
        <taxon>Pezizomycotina</taxon>
        <taxon>Dothideomycetes</taxon>
        <taxon>Dothideomycetes incertae sedis</taxon>
        <taxon>Microthyriales</taxon>
        <taxon>Microthyriaceae</taxon>
        <taxon>Microthyrium</taxon>
    </lineage>
</organism>
<dbReference type="OrthoDB" id="270651at2759"/>
<dbReference type="InterPro" id="IPR029064">
    <property type="entry name" value="Ribosomal_eL30-like_sf"/>
</dbReference>
<evidence type="ECO:0000313" key="9">
    <source>
        <dbReference type="EMBL" id="KAF2675532.1"/>
    </source>
</evidence>
<evidence type="ECO:0000256" key="5">
    <source>
        <dbReference type="ARBA" id="ARBA00023128"/>
    </source>
</evidence>
<evidence type="ECO:0000256" key="2">
    <source>
        <dbReference type="ARBA" id="ARBA00022603"/>
    </source>
</evidence>
<feature type="compositionally biased region" description="Basic and acidic residues" evidence="7">
    <location>
        <begin position="148"/>
        <end position="176"/>
    </location>
</feature>
<feature type="compositionally biased region" description="Acidic residues" evidence="7">
    <location>
        <begin position="285"/>
        <end position="303"/>
    </location>
</feature>
<dbReference type="GO" id="GO:0016435">
    <property type="term" value="F:rRNA (guanine) methyltransferase activity"/>
    <property type="evidence" value="ECO:0007669"/>
    <property type="project" value="TreeGrafter"/>
</dbReference>
<evidence type="ECO:0000256" key="6">
    <source>
        <dbReference type="ARBA" id="ARBA00034881"/>
    </source>
</evidence>
<reference evidence="9" key="1">
    <citation type="journal article" date="2020" name="Stud. Mycol.">
        <title>101 Dothideomycetes genomes: a test case for predicting lifestyles and emergence of pathogens.</title>
        <authorList>
            <person name="Haridas S."/>
            <person name="Albert R."/>
            <person name="Binder M."/>
            <person name="Bloem J."/>
            <person name="Labutti K."/>
            <person name="Salamov A."/>
            <person name="Andreopoulos B."/>
            <person name="Baker S."/>
            <person name="Barry K."/>
            <person name="Bills G."/>
            <person name="Bluhm B."/>
            <person name="Cannon C."/>
            <person name="Castanera R."/>
            <person name="Culley D."/>
            <person name="Daum C."/>
            <person name="Ezra D."/>
            <person name="Gonzalez J."/>
            <person name="Henrissat B."/>
            <person name="Kuo A."/>
            <person name="Liang C."/>
            <person name="Lipzen A."/>
            <person name="Lutzoni F."/>
            <person name="Magnuson J."/>
            <person name="Mondo S."/>
            <person name="Nolan M."/>
            <person name="Ohm R."/>
            <person name="Pangilinan J."/>
            <person name="Park H.-J."/>
            <person name="Ramirez L."/>
            <person name="Alfaro M."/>
            <person name="Sun H."/>
            <person name="Tritt A."/>
            <person name="Yoshinaga Y."/>
            <person name="Zwiers L.-H."/>
            <person name="Turgeon B."/>
            <person name="Goodwin S."/>
            <person name="Spatafora J."/>
            <person name="Crous P."/>
            <person name="Grigoriev I."/>
        </authorList>
    </citation>
    <scope>NUCLEOTIDE SEQUENCE</scope>
    <source>
        <strain evidence="9">CBS 115976</strain>
    </source>
</reference>
<feature type="compositionally biased region" description="Basic and acidic residues" evidence="7">
    <location>
        <begin position="227"/>
        <end position="262"/>
    </location>
</feature>
<accession>A0A6A6UTS2</accession>
<evidence type="ECO:0000256" key="1">
    <source>
        <dbReference type="ARBA" id="ARBA00004173"/>
    </source>
</evidence>
<comment type="subcellular location">
    <subcellularLocation>
        <location evidence="1">Mitochondrion</location>
    </subcellularLocation>
</comment>
<feature type="compositionally biased region" description="Basic and acidic residues" evidence="7">
    <location>
        <begin position="86"/>
        <end position="130"/>
    </location>
</feature>
<dbReference type="Proteomes" id="UP000799302">
    <property type="component" value="Unassembled WGS sequence"/>
</dbReference>
<dbReference type="PANTHER" id="PTHR46103:SF1">
    <property type="entry name" value="RRNA METHYLTRANSFERASE 1, MITOCHONDRIAL"/>
    <property type="match status" value="1"/>
</dbReference>
<protein>
    <recommendedName>
        <fullName evidence="6">rRNA methyltransferase 1, mitochondrial</fullName>
    </recommendedName>
</protein>
<dbReference type="GO" id="GO:0005739">
    <property type="term" value="C:mitochondrion"/>
    <property type="evidence" value="ECO:0007669"/>
    <property type="project" value="UniProtKB-SubCell"/>
</dbReference>
<dbReference type="GO" id="GO:0003723">
    <property type="term" value="F:RNA binding"/>
    <property type="evidence" value="ECO:0007669"/>
    <property type="project" value="InterPro"/>
</dbReference>
<evidence type="ECO:0000259" key="8">
    <source>
        <dbReference type="SMART" id="SM00967"/>
    </source>
</evidence>
<keyword evidence="2" id="KW-0489">Methyltransferase</keyword>
<evidence type="ECO:0000256" key="3">
    <source>
        <dbReference type="ARBA" id="ARBA00022679"/>
    </source>
</evidence>
<dbReference type="Pfam" id="PF00588">
    <property type="entry name" value="SpoU_methylase"/>
    <property type="match status" value="1"/>
</dbReference>
<keyword evidence="10" id="KW-1185">Reference proteome</keyword>
<evidence type="ECO:0000256" key="7">
    <source>
        <dbReference type="SAM" id="MobiDB-lite"/>
    </source>
</evidence>
<keyword evidence="3" id="KW-0808">Transferase</keyword>
<dbReference type="Pfam" id="PF08032">
    <property type="entry name" value="SpoU_sub_bind"/>
    <property type="match status" value="1"/>
</dbReference>
<dbReference type="SUPFAM" id="SSF55315">
    <property type="entry name" value="L30e-like"/>
    <property type="match status" value="1"/>
</dbReference>
<dbReference type="InterPro" id="IPR047182">
    <property type="entry name" value="MRM1"/>
</dbReference>
<name>A0A6A6UTS2_9PEZI</name>
<dbReference type="EMBL" id="MU004230">
    <property type="protein sequence ID" value="KAF2675532.1"/>
    <property type="molecule type" value="Genomic_DNA"/>
</dbReference>
<feature type="domain" description="RNA 2-O ribose methyltransferase substrate binding" evidence="8">
    <location>
        <begin position="372"/>
        <end position="457"/>
    </location>
</feature>
<gene>
    <name evidence="9" type="ORF">BT63DRAFT_450518</name>
</gene>
<feature type="compositionally biased region" description="Polar residues" evidence="7">
    <location>
        <begin position="131"/>
        <end position="147"/>
    </location>
</feature>
<feature type="region of interest" description="Disordered" evidence="7">
    <location>
        <begin position="35"/>
        <end position="363"/>
    </location>
</feature>
<dbReference type="InterPro" id="IPR029026">
    <property type="entry name" value="tRNA_m1G_MTases_N"/>
</dbReference>
<dbReference type="SMART" id="SM00967">
    <property type="entry name" value="SpoU_sub_bind"/>
    <property type="match status" value="1"/>
</dbReference>
<feature type="compositionally biased region" description="Basic and acidic residues" evidence="7">
    <location>
        <begin position="39"/>
        <end position="51"/>
    </location>
</feature>
<sequence>MIRLVARYNPTAVRHSLRLPVSSVRLLSVNSGINQGLRAESRSRRPSRSSDRTTSAARSRTPGREERFPRKFGGGESSGRSRPFRSRSDAPEDSLRRQSRTSDSEPRKPYRDSDRERPERPTSRFQRDPNSRTSPSKPWQSEGSRSSAPDRSRFSRFEGSSDRPDRSSSRFEKPSRSEAPSSRFGRPSSNTRFEKPASRFEKPTSKFGMPPSRFEKPASRFETPTSRFERPTSRFERPTSRFEKPTSRFERPSKPDRSESRFSKPSTREQSGSRYERPTRSARDEIEEEESEDFEALIPEIDDQPSRVPRSPRPSRTPTADKYGSKRPRSTRVEEQEDDDNLALHSETSPSELRPGTKAPNGMPITTATSEFVFGRNAVLSVLRGGRRKMYKLYIHKRALGDEKDAQEFYKELRDLAHESGIEVTKVGQDWLPLMNHVAKASPHNGCILEASRLPTPAVTHLAKYDMEKHQDSFIVNVGPSSLAKVDRPRKATTNPVVVLPCNLTNTANLGAMLRSAYWFGIDAVALPERGSAKTDTTTLKTSSGASEGVNIFTVRKIEDFVTKSKEAGWEVVSALPPNPKQRTNEAKSTIPIPSADSQLAKLRQERPVLLLLGGEEHGVPFDLLKHVQTKVSIAGGEDDKLGVDSLNVSVAASLIFAELAKPTRVGAVAKDDLESDTGTTTKADQEEVIFEIDDSEEPKVAAVASL</sequence>
<feature type="compositionally biased region" description="Polar residues" evidence="7">
    <location>
        <begin position="263"/>
        <end position="273"/>
    </location>
</feature>
<dbReference type="AlphaFoldDB" id="A0A6A6UTS2"/>
<proteinExistence type="predicted"/>